<gene>
    <name evidence="2" type="ORF">ymoll0001_28040</name>
</gene>
<feature type="transmembrane region" description="Helical" evidence="1">
    <location>
        <begin position="14"/>
        <end position="31"/>
    </location>
</feature>
<evidence type="ECO:0000256" key="1">
    <source>
        <dbReference type="SAM" id="Phobius"/>
    </source>
</evidence>
<keyword evidence="1" id="KW-1133">Transmembrane helix</keyword>
<comment type="caution">
    <text evidence="2">The sequence shown here is derived from an EMBL/GenBank/DDBJ whole genome shotgun (WGS) entry which is preliminary data.</text>
</comment>
<dbReference type="EMBL" id="AALD02000055">
    <property type="protein sequence ID" value="EEQ09003.1"/>
    <property type="molecule type" value="Genomic_DNA"/>
</dbReference>
<keyword evidence="1" id="KW-0472">Membrane</keyword>
<organism evidence="2 3">
    <name type="scientific">Yersinia mollaretii (strain ATCC 43969 / DSM 18520 / CIP 103324 / CNY 7263 / WAIP 204)</name>
    <dbReference type="NCBI Taxonomy" id="349967"/>
    <lineage>
        <taxon>Bacteria</taxon>
        <taxon>Pseudomonadati</taxon>
        <taxon>Pseudomonadota</taxon>
        <taxon>Gammaproteobacteria</taxon>
        <taxon>Enterobacterales</taxon>
        <taxon>Yersiniaceae</taxon>
        <taxon>Yersinia</taxon>
    </lineage>
</organism>
<keyword evidence="1" id="KW-0812">Transmembrane</keyword>
<name>A0ABM9Y5P0_YERMW</name>
<evidence type="ECO:0000313" key="3">
    <source>
        <dbReference type="Proteomes" id="UP000003027"/>
    </source>
</evidence>
<evidence type="ECO:0000313" key="2">
    <source>
        <dbReference type="EMBL" id="EEQ09003.1"/>
    </source>
</evidence>
<reference evidence="2" key="1">
    <citation type="submission" date="2008-12" db="EMBL/GenBank/DDBJ databases">
        <title>Annotation of the Yersinia mollaretii ATCC 43969 genome.</title>
        <authorList>
            <person name="Read T.D."/>
            <person name="Akmal A."/>
            <person name="Bishop-Lilly K."/>
            <person name="Chen P.E."/>
            <person name="Cook C."/>
            <person name="Kiley M.P."/>
            <person name="Lentz S."/>
            <person name="Mateczun A."/>
            <person name="Nagarajan N."/>
            <person name="Nolan N."/>
            <person name="Osborne B.I."/>
            <person name="Pop M."/>
            <person name="Sozhamannan S."/>
            <person name="Stewart A.C."/>
            <person name="Sulakvelidze A."/>
            <person name="Thomason B."/>
            <person name="Willner K."/>
            <person name="Zwick M.E."/>
        </authorList>
    </citation>
    <scope>NUCLEOTIDE SEQUENCE [LARGE SCALE GENOMIC DNA]</scope>
    <source>
        <strain evidence="2">ATCC 43969</strain>
    </source>
</reference>
<proteinExistence type="predicted"/>
<sequence>MGWPFLFHLHQIDFNRFLIFLLLVILVKLLSNNKKSP</sequence>
<protein>
    <submittedName>
        <fullName evidence="2">Uncharacterized protein</fullName>
    </submittedName>
</protein>
<accession>A0ABM9Y5P0</accession>
<keyword evidence="3" id="KW-1185">Reference proteome</keyword>
<dbReference type="Proteomes" id="UP000003027">
    <property type="component" value="Unassembled WGS sequence"/>
</dbReference>